<comment type="caution">
    <text evidence="1">The sequence shown here is derived from an EMBL/GenBank/DDBJ whole genome shotgun (WGS) entry which is preliminary data.</text>
</comment>
<evidence type="ECO:0000313" key="1">
    <source>
        <dbReference type="EMBL" id="NJC28325.1"/>
    </source>
</evidence>
<dbReference type="EMBL" id="JAATJH010000010">
    <property type="protein sequence ID" value="NJC28325.1"/>
    <property type="molecule type" value="Genomic_DNA"/>
</dbReference>
<evidence type="ECO:0000313" key="2">
    <source>
        <dbReference type="Proteomes" id="UP000770785"/>
    </source>
</evidence>
<sequence>MKTKICATCQEEHTTLFRVQIQKGKVWIFVCKRCCEVHREGAFYRYGGTWKGYRH</sequence>
<name>A0ABX0XGQ6_9BACT</name>
<proteinExistence type="predicted"/>
<accession>A0ABX0XGQ6</accession>
<dbReference type="Proteomes" id="UP000770785">
    <property type="component" value="Unassembled WGS sequence"/>
</dbReference>
<protein>
    <submittedName>
        <fullName evidence="1">Protein-arginine kinase activator protein McsA</fullName>
    </submittedName>
</protein>
<gene>
    <name evidence="1" type="ORF">GGR27_003848</name>
</gene>
<organism evidence="1 2">
    <name type="scientific">Neolewinella antarctica</name>
    <dbReference type="NCBI Taxonomy" id="442734"/>
    <lineage>
        <taxon>Bacteria</taxon>
        <taxon>Pseudomonadati</taxon>
        <taxon>Bacteroidota</taxon>
        <taxon>Saprospiria</taxon>
        <taxon>Saprospirales</taxon>
        <taxon>Lewinellaceae</taxon>
        <taxon>Neolewinella</taxon>
    </lineage>
</organism>
<keyword evidence="1" id="KW-0418">Kinase</keyword>
<reference evidence="1 2" key="1">
    <citation type="submission" date="2020-03" db="EMBL/GenBank/DDBJ databases">
        <title>Genomic Encyclopedia of Type Strains, Phase IV (KMG-IV): sequencing the most valuable type-strain genomes for metagenomic binning, comparative biology and taxonomic classification.</title>
        <authorList>
            <person name="Goeker M."/>
        </authorList>
    </citation>
    <scope>NUCLEOTIDE SEQUENCE [LARGE SCALE GENOMIC DNA]</scope>
    <source>
        <strain evidence="1 2">DSM 105096</strain>
    </source>
</reference>
<keyword evidence="1" id="KW-0808">Transferase</keyword>
<keyword evidence="2" id="KW-1185">Reference proteome</keyword>
<dbReference type="GO" id="GO:0016301">
    <property type="term" value="F:kinase activity"/>
    <property type="evidence" value="ECO:0007669"/>
    <property type="project" value="UniProtKB-KW"/>
</dbReference>